<accession>A0ABM4BLE8</accession>
<proteinExistence type="inferred from homology"/>
<name>A0ABM4BLE8_HYDVU</name>
<evidence type="ECO:0000256" key="7">
    <source>
        <dbReference type="ARBA" id="ARBA00031961"/>
    </source>
</evidence>
<dbReference type="GeneID" id="100211872"/>
<protein>
    <recommendedName>
        <fullName evidence="3">Mediator of RNA polymerase II transcription subunit 23</fullName>
    </recommendedName>
    <alternativeName>
        <fullName evidence="7">Mediator complex subunit 23</fullName>
    </alternativeName>
</protein>
<keyword evidence="8" id="KW-1185">Reference proteome</keyword>
<evidence type="ECO:0000256" key="3">
    <source>
        <dbReference type="ARBA" id="ARBA00019696"/>
    </source>
</evidence>
<keyword evidence="6" id="KW-0539">Nucleus</keyword>
<evidence type="ECO:0000313" key="9">
    <source>
        <dbReference type="RefSeq" id="XP_065649895.1"/>
    </source>
</evidence>
<dbReference type="PANTHER" id="PTHR12691:SF10">
    <property type="entry name" value="MEDIATOR OF RNA POLYMERASE II TRANSCRIPTION SUBUNIT 23"/>
    <property type="match status" value="1"/>
</dbReference>
<dbReference type="Proteomes" id="UP001652625">
    <property type="component" value="Chromosome 03"/>
</dbReference>
<comment type="subcellular location">
    <subcellularLocation>
        <location evidence="1">Nucleus</location>
    </subcellularLocation>
</comment>
<reference evidence="9" key="1">
    <citation type="submission" date="2025-08" db="UniProtKB">
        <authorList>
            <consortium name="RefSeq"/>
        </authorList>
    </citation>
    <scope>IDENTIFICATION</scope>
</reference>
<keyword evidence="4" id="KW-0805">Transcription regulation</keyword>
<dbReference type="RefSeq" id="XP_065649895.1">
    <property type="nucleotide sequence ID" value="XM_065793823.1"/>
</dbReference>
<keyword evidence="5" id="KW-0804">Transcription</keyword>
<sequence length="1407" mass="163234">MEEITDCIYTLQSKDNIQIVYNDFLRKVNKKQESLGSKYYLFLLQTLLCNIPEFSMTDLKAHLETLLEDTLDYQAVETAFFGLIIYNEEEENNRKESFLKSFKQFWNSIPHELQSMEIISLFVDFANTQYTVARLSHIFSLLKFIVENDVIPARKACEAVLNSSHLKFEYSNVWIQSLNFLLYFLPLMDYKSVRAVFSILLCKVKSELPERIMNSQLYLVEETKRIIDLGLDRSVCLLPSYFVLNEIYKLYPVDNFHPHWVLGKDFTSFTNSFKPLAQMVSIIGHSSLTPVIGYTSFSNVWNLDPATLRYPLKGPLPYNKKLLESQKNLIRYVISQPYSREFVCAMLGLKKQQKQRCEALEEVLVDLIMMAMEKNESSVDGDNYLKLLWQHLSSQLIFFILFQFVSFPHMVKLLHKKLLNKNLTKGRDQLMWVLLQFISGSIQKSSLSAFSHIIKLFETLYPGKEPLPVPTLINADNVSSFSMACIWVHLSKKARLESNQHDTMVSYGAPITLSKQLEFLSERVQKPHDDYEIVLLCNAYSTSSDVFSLQMNEIMSKICDSTTVKLPKNCLASGSVVPLDMKLLDSLTAHTKMSLIHNIVTRINQFAASSTQLHQDQQQVLALSPALVETYSRLLVYMEIELLGIKSFISQVLPNVIKRKAWSILHGLLEMFSYRLHHIQSHYRMSLISSLHNVVPVSDLDKVQIQMCVVTTVLKLIMGFGSSDLQAQLSSQRYTTEPSVILSKDCEELNKVLILTMARAIHVTGADSLPFTWCESIVKESLKLTPHRWSSYTLASFPAPLQLICSQESVVEDVNGKVLMSVVEKHYRKLKTLNEEETVSYFNEKEQAEIFLCIVWKVLLEHNRITPVCHQILTNLSSKSHSSKPLANGCKFFADYLVFDFKYINNQQNAAQVSKRFQYLNDIIWKYEIIPLDRLILSLTLRPHDEKSSQICFYIIKWLLLQPAELKSRVKKFASENTPQHWTQVDWNERHTAYHDQYPERYYYEGILEANNITLPNLQYQPTYFGNICLRFLPVFEILIHRLIEVSQWNTLDLILKEYFPLFKFLEQPITYLYNTLHYYEKKLKENAIIKRKLMLSICTLSGNLLDGIFSTEIIEFINKDSDTWVPSIDYFVELFQRFITATFFNKSRSSYPSFDWRFNEFLNSTTLALYATCLELMILPISAEDVGHAIVDLVTMCHGSNQTLIKSNFMEWINTAALLLTSLPRSYLNVVNIKVCDVIQTLAKKTLSSTSTLPSFFDFHEDGCNLYEDRVLAMFHATWLHATMGQFYTLSRFLQETLKPLIHNETQLLFVFCMFGPFLQRFQEERSGTLFEIAKEFYYLLEQVCRSCVSLVFVDLIADFLYHIKYMFAGDHLRDAVESTLHSFHPSLQNKLKFMVFPKKEDISHQ</sequence>
<evidence type="ECO:0000256" key="4">
    <source>
        <dbReference type="ARBA" id="ARBA00023015"/>
    </source>
</evidence>
<dbReference type="Pfam" id="PF11573">
    <property type="entry name" value="Med23"/>
    <property type="match status" value="1"/>
</dbReference>
<dbReference type="InterPro" id="IPR021629">
    <property type="entry name" value="Mediator_Med23"/>
</dbReference>
<evidence type="ECO:0000256" key="1">
    <source>
        <dbReference type="ARBA" id="ARBA00004123"/>
    </source>
</evidence>
<evidence type="ECO:0000313" key="8">
    <source>
        <dbReference type="Proteomes" id="UP001652625"/>
    </source>
</evidence>
<gene>
    <name evidence="9" type="primary">LOC100211872</name>
</gene>
<comment type="similarity">
    <text evidence="2">Belongs to the Mediator complex subunit 23 family.</text>
</comment>
<organism evidence="8 9">
    <name type="scientific">Hydra vulgaris</name>
    <name type="common">Hydra</name>
    <name type="synonym">Hydra attenuata</name>
    <dbReference type="NCBI Taxonomy" id="6087"/>
    <lineage>
        <taxon>Eukaryota</taxon>
        <taxon>Metazoa</taxon>
        <taxon>Cnidaria</taxon>
        <taxon>Hydrozoa</taxon>
        <taxon>Hydroidolina</taxon>
        <taxon>Anthoathecata</taxon>
        <taxon>Aplanulata</taxon>
        <taxon>Hydridae</taxon>
        <taxon>Hydra</taxon>
    </lineage>
</organism>
<dbReference type="PANTHER" id="PTHR12691">
    <property type="entry name" value="MEDIATOR OF RNA POLYMERASE II TRANSCRIPTION SUBUNIT 23"/>
    <property type="match status" value="1"/>
</dbReference>
<evidence type="ECO:0000256" key="6">
    <source>
        <dbReference type="ARBA" id="ARBA00023242"/>
    </source>
</evidence>
<evidence type="ECO:0000256" key="2">
    <source>
        <dbReference type="ARBA" id="ARBA00010222"/>
    </source>
</evidence>
<evidence type="ECO:0000256" key="5">
    <source>
        <dbReference type="ARBA" id="ARBA00023163"/>
    </source>
</evidence>